<dbReference type="EMBL" id="UINC01098137">
    <property type="protein sequence ID" value="SVC56425.1"/>
    <property type="molecule type" value="Genomic_DNA"/>
</dbReference>
<dbReference type="AlphaFoldDB" id="A0A382N7W3"/>
<organism evidence="1">
    <name type="scientific">marine metagenome</name>
    <dbReference type="NCBI Taxonomy" id="408172"/>
    <lineage>
        <taxon>unclassified sequences</taxon>
        <taxon>metagenomes</taxon>
        <taxon>ecological metagenomes</taxon>
    </lineage>
</organism>
<evidence type="ECO:0000313" key="1">
    <source>
        <dbReference type="EMBL" id="SVC56425.1"/>
    </source>
</evidence>
<name>A0A382N7W3_9ZZZZ</name>
<protein>
    <submittedName>
        <fullName evidence="1">Uncharacterized protein</fullName>
    </submittedName>
</protein>
<sequence>MENYKKKCPHCGSKSTLPFAYGLMSDEVQQENAKEEKYVWGGCVIHINSSPTDYCNDCKKSFGVLSKKLNNKT</sequence>
<gene>
    <name evidence="1" type="ORF">METZ01_LOCUS309279</name>
</gene>
<reference evidence="1" key="1">
    <citation type="submission" date="2018-05" db="EMBL/GenBank/DDBJ databases">
        <authorList>
            <person name="Lanie J.A."/>
            <person name="Ng W.-L."/>
            <person name="Kazmierczak K.M."/>
            <person name="Andrzejewski T.M."/>
            <person name="Davidsen T.M."/>
            <person name="Wayne K.J."/>
            <person name="Tettelin H."/>
            <person name="Glass J.I."/>
            <person name="Rusch D."/>
            <person name="Podicherti R."/>
            <person name="Tsui H.-C.T."/>
            <person name="Winkler M.E."/>
        </authorList>
    </citation>
    <scope>NUCLEOTIDE SEQUENCE</scope>
</reference>
<accession>A0A382N7W3</accession>
<proteinExistence type="predicted"/>